<dbReference type="EMBL" id="JALLAZ020001443">
    <property type="protein sequence ID" value="KAL3774842.1"/>
    <property type="molecule type" value="Genomic_DNA"/>
</dbReference>
<organism evidence="1 2">
    <name type="scientific">Stephanodiscus triporus</name>
    <dbReference type="NCBI Taxonomy" id="2934178"/>
    <lineage>
        <taxon>Eukaryota</taxon>
        <taxon>Sar</taxon>
        <taxon>Stramenopiles</taxon>
        <taxon>Ochrophyta</taxon>
        <taxon>Bacillariophyta</taxon>
        <taxon>Coscinodiscophyceae</taxon>
        <taxon>Thalassiosirophycidae</taxon>
        <taxon>Stephanodiscales</taxon>
        <taxon>Stephanodiscaceae</taxon>
        <taxon>Stephanodiscus</taxon>
    </lineage>
</organism>
<protein>
    <recommendedName>
        <fullName evidence="3">Plastocyanin-like domain-containing protein</fullName>
    </recommendedName>
</protein>
<reference evidence="1 2" key="1">
    <citation type="submission" date="2024-10" db="EMBL/GenBank/DDBJ databases">
        <title>Updated reference genomes for cyclostephanoid diatoms.</title>
        <authorList>
            <person name="Roberts W.R."/>
            <person name="Alverson A.J."/>
        </authorList>
    </citation>
    <scope>NUCLEOTIDE SEQUENCE [LARGE SCALE GENOMIC DNA]</scope>
    <source>
        <strain evidence="1 2">AJA276-08</strain>
    </source>
</reference>
<comment type="caution">
    <text evidence="1">The sequence shown here is derived from an EMBL/GenBank/DDBJ whole genome shotgun (WGS) entry which is preliminary data.</text>
</comment>
<dbReference type="AlphaFoldDB" id="A0ABD3NFV5"/>
<sequence>MLSSLSGPSGVQMIATVPPGFYSGYSDRTFHLKLQLNANQFYRISLRNSFGDGMKDYVAVYRGKALLSNLIMMDRNFHDEARTDFKRLDHAIFTGENPPEFLHPGDQVIMMQHPIGWYNERFEQMSIVEKIPVFGARPTTEYRPLKLAATASAATTAMVNINCSRVMWGMITRLRQVEAISKK</sequence>
<proteinExistence type="predicted"/>
<evidence type="ECO:0000313" key="2">
    <source>
        <dbReference type="Proteomes" id="UP001530315"/>
    </source>
</evidence>
<evidence type="ECO:0008006" key="3">
    <source>
        <dbReference type="Google" id="ProtNLM"/>
    </source>
</evidence>
<accession>A0ABD3NFV5</accession>
<gene>
    <name evidence="1" type="ORF">ACHAW5_000824</name>
</gene>
<keyword evidence="2" id="KW-1185">Reference proteome</keyword>
<evidence type="ECO:0000313" key="1">
    <source>
        <dbReference type="EMBL" id="KAL3774842.1"/>
    </source>
</evidence>
<name>A0ABD3NFV5_9STRA</name>
<dbReference type="Proteomes" id="UP001530315">
    <property type="component" value="Unassembled WGS sequence"/>
</dbReference>